<sequence>MKVSSNTLLAMMAAQASALVQIEVRFSDTMIDVGDLDLFKATWEAIYAEPGNGRAIMTDRTIGAQNHECRPSGDDKPTVNVQVRMNGAWGQTPGLSQNQMREGLVESMFEVLTEVSNKNAYQVFSSCEGFSMIPSFPHDPNAACGPYTSSGQNCDYPCRGEPGIQCTVRSWAHRVPSSMRVTAYIDNQLQADDLTVEFSSTNVNNEKGGCGWVGPVAQALAGFIPVAGEYFAKGVEIGCSS</sequence>
<evidence type="ECO:0000256" key="1">
    <source>
        <dbReference type="SAM" id="SignalP"/>
    </source>
</evidence>
<dbReference type="Proteomes" id="UP000654918">
    <property type="component" value="Unassembled WGS sequence"/>
</dbReference>
<proteinExistence type="predicted"/>
<keyword evidence="3" id="KW-1185">Reference proteome</keyword>
<keyword evidence="1" id="KW-0732">Signal</keyword>
<accession>A0A8H6K0E3</accession>
<evidence type="ECO:0000313" key="2">
    <source>
        <dbReference type="EMBL" id="KAF6822804.1"/>
    </source>
</evidence>
<protein>
    <submittedName>
        <fullName evidence="2">Uncharacterized protein</fullName>
    </submittedName>
</protein>
<reference evidence="2" key="1">
    <citation type="journal article" date="2020" name="Phytopathology">
        <title>Genome Sequence Resources of Colletotrichum truncatum, C. plurivorum, C. musicola, and C. sojae: Four Species Pathogenic to Soybean (Glycine max).</title>
        <authorList>
            <person name="Rogerio F."/>
            <person name="Boufleur T.R."/>
            <person name="Ciampi-Guillardi M."/>
            <person name="Sukno S.A."/>
            <person name="Thon M.R."/>
            <person name="Massola Junior N.S."/>
            <person name="Baroncelli R."/>
        </authorList>
    </citation>
    <scope>NUCLEOTIDE SEQUENCE</scope>
    <source>
        <strain evidence="2">LFN00145</strain>
    </source>
</reference>
<evidence type="ECO:0000313" key="3">
    <source>
        <dbReference type="Proteomes" id="UP000654918"/>
    </source>
</evidence>
<gene>
    <name evidence="2" type="ORF">CPLU01_11771</name>
</gene>
<organism evidence="2 3">
    <name type="scientific">Colletotrichum plurivorum</name>
    <dbReference type="NCBI Taxonomy" id="2175906"/>
    <lineage>
        <taxon>Eukaryota</taxon>
        <taxon>Fungi</taxon>
        <taxon>Dikarya</taxon>
        <taxon>Ascomycota</taxon>
        <taxon>Pezizomycotina</taxon>
        <taxon>Sordariomycetes</taxon>
        <taxon>Hypocreomycetidae</taxon>
        <taxon>Glomerellales</taxon>
        <taxon>Glomerellaceae</taxon>
        <taxon>Colletotrichum</taxon>
        <taxon>Colletotrichum orchidearum species complex</taxon>
    </lineage>
</organism>
<name>A0A8H6K0E3_9PEZI</name>
<feature type="signal peptide" evidence="1">
    <location>
        <begin position="1"/>
        <end position="18"/>
    </location>
</feature>
<feature type="chain" id="PRO_5034023539" evidence="1">
    <location>
        <begin position="19"/>
        <end position="241"/>
    </location>
</feature>
<dbReference type="EMBL" id="WIGO01000227">
    <property type="protein sequence ID" value="KAF6822804.1"/>
    <property type="molecule type" value="Genomic_DNA"/>
</dbReference>
<comment type="caution">
    <text evidence="2">The sequence shown here is derived from an EMBL/GenBank/DDBJ whole genome shotgun (WGS) entry which is preliminary data.</text>
</comment>
<dbReference type="AlphaFoldDB" id="A0A8H6K0E3"/>